<name>A0A0R3TZ59_RODNA</name>
<evidence type="ECO:0000313" key="3">
    <source>
        <dbReference type="Proteomes" id="UP000278807"/>
    </source>
</evidence>
<dbReference type="AlphaFoldDB" id="A0A0R3TZ59"/>
<accession>A0A0R3TZ59</accession>
<dbReference type="WBParaSite" id="HNAJ_0001315801-mRNA-1">
    <property type="protein sequence ID" value="HNAJ_0001315801-mRNA-1"/>
    <property type="gene ID" value="HNAJ_0001315801"/>
</dbReference>
<dbReference type="Proteomes" id="UP000278807">
    <property type="component" value="Unassembled WGS sequence"/>
</dbReference>
<keyword evidence="3" id="KW-1185">Reference proteome</keyword>
<protein>
    <submittedName>
        <fullName evidence="4">PITH domain-containing protein</fullName>
    </submittedName>
</protein>
<feature type="region of interest" description="Disordered" evidence="1">
    <location>
        <begin position="1"/>
        <end position="27"/>
    </location>
</feature>
<reference evidence="4" key="1">
    <citation type="submission" date="2017-02" db="UniProtKB">
        <authorList>
            <consortium name="WormBaseParasite"/>
        </authorList>
    </citation>
    <scope>IDENTIFICATION</scope>
</reference>
<feature type="region of interest" description="Disordered" evidence="1">
    <location>
        <begin position="54"/>
        <end position="82"/>
    </location>
</feature>
<evidence type="ECO:0000313" key="4">
    <source>
        <dbReference type="WBParaSite" id="HNAJ_0001315801-mRNA-1"/>
    </source>
</evidence>
<organism evidence="4">
    <name type="scientific">Rodentolepis nana</name>
    <name type="common">Dwarf tapeworm</name>
    <name type="synonym">Hymenolepis nana</name>
    <dbReference type="NCBI Taxonomy" id="102285"/>
    <lineage>
        <taxon>Eukaryota</taxon>
        <taxon>Metazoa</taxon>
        <taxon>Spiralia</taxon>
        <taxon>Lophotrochozoa</taxon>
        <taxon>Platyhelminthes</taxon>
        <taxon>Cestoda</taxon>
        <taxon>Eucestoda</taxon>
        <taxon>Cyclophyllidea</taxon>
        <taxon>Hymenolepididae</taxon>
        <taxon>Rodentolepis</taxon>
    </lineage>
</organism>
<proteinExistence type="predicted"/>
<evidence type="ECO:0000313" key="2">
    <source>
        <dbReference type="EMBL" id="VDO15039.1"/>
    </source>
</evidence>
<reference evidence="2 3" key="2">
    <citation type="submission" date="2018-11" db="EMBL/GenBank/DDBJ databases">
        <authorList>
            <consortium name="Pathogen Informatics"/>
        </authorList>
    </citation>
    <scope>NUCLEOTIDE SEQUENCE [LARGE SCALE GENOMIC DNA]</scope>
</reference>
<feature type="compositionally biased region" description="Acidic residues" evidence="1">
    <location>
        <begin position="63"/>
        <end position="74"/>
    </location>
</feature>
<sequence>MRSLDGAQNFDLSSATHPPSSSLPFLLPPHPSFHLRPSLSLSLSLSASLMSRVQFDDEKSSAEEEVVEEEEEEKEKDQSIVPLDEERVPMKNIVVFKGISIKSDDFFVEVEPHNSTVQTPQELRFHDLPSHSTELIVVC</sequence>
<evidence type="ECO:0000256" key="1">
    <source>
        <dbReference type="SAM" id="MobiDB-lite"/>
    </source>
</evidence>
<dbReference type="EMBL" id="UZAE01015021">
    <property type="protein sequence ID" value="VDO15039.1"/>
    <property type="molecule type" value="Genomic_DNA"/>
</dbReference>
<gene>
    <name evidence="2" type="ORF">HNAJ_LOCUS13132</name>
</gene>